<dbReference type="RefSeq" id="WP_068448598.1">
    <property type="nucleotide sequence ID" value="NZ_CP150660.1"/>
</dbReference>
<proteinExistence type="predicted"/>
<keyword evidence="3" id="KW-1185">Reference proteome</keyword>
<dbReference type="GO" id="GO:0016866">
    <property type="term" value="F:intramolecular transferase activity"/>
    <property type="evidence" value="ECO:0007669"/>
    <property type="project" value="InterPro"/>
</dbReference>
<gene>
    <name evidence="2" type="ORF">LPB303_04925</name>
</gene>
<dbReference type="InterPro" id="IPR016176">
    <property type="entry name" value="Cbl-dep_enz_cat"/>
</dbReference>
<dbReference type="AlphaFoldDB" id="A0A176TCL9"/>
<dbReference type="CDD" id="cd03677">
    <property type="entry name" value="MM_CoA_mutase_beta"/>
    <property type="match status" value="1"/>
</dbReference>
<dbReference type="SUPFAM" id="SSF51703">
    <property type="entry name" value="Cobalamin (vitamin B12)-dependent enzymes"/>
    <property type="match status" value="1"/>
</dbReference>
<dbReference type="Pfam" id="PF01642">
    <property type="entry name" value="MM_CoA_mutase"/>
    <property type="match status" value="1"/>
</dbReference>
<accession>A0A176TCL9</accession>
<feature type="domain" description="Methylmalonyl-CoA mutase alpha/beta chain catalytic" evidence="1">
    <location>
        <begin position="144"/>
        <end position="428"/>
    </location>
</feature>
<dbReference type="Gene3D" id="3.20.20.240">
    <property type="entry name" value="Methylmalonyl-CoA mutase"/>
    <property type="match status" value="2"/>
</dbReference>
<reference evidence="2 3" key="1">
    <citation type="submission" date="2016-02" db="EMBL/GenBank/DDBJ databases">
        <title>Draft genome sequence of Polaribacter atrinae KACC17473.</title>
        <authorList>
            <person name="Shin S.-K."/>
            <person name="Yi H."/>
        </authorList>
    </citation>
    <scope>NUCLEOTIDE SEQUENCE [LARGE SCALE GENOMIC DNA]</scope>
    <source>
        <strain evidence="2 3">KACC 17473</strain>
    </source>
</reference>
<evidence type="ECO:0000313" key="3">
    <source>
        <dbReference type="Proteomes" id="UP000076923"/>
    </source>
</evidence>
<dbReference type="PANTHER" id="PTHR48101:SF1">
    <property type="entry name" value="METHYLMALONYL-COA MUTASE, LARGE SUBUNIT"/>
    <property type="match status" value="1"/>
</dbReference>
<evidence type="ECO:0000259" key="1">
    <source>
        <dbReference type="Pfam" id="PF01642"/>
    </source>
</evidence>
<organism evidence="2 3">
    <name type="scientific">Polaribacter atrinae</name>
    <dbReference type="NCBI Taxonomy" id="1333662"/>
    <lineage>
        <taxon>Bacteria</taxon>
        <taxon>Pseudomonadati</taxon>
        <taxon>Bacteroidota</taxon>
        <taxon>Flavobacteriia</taxon>
        <taxon>Flavobacteriales</taxon>
        <taxon>Flavobacteriaceae</taxon>
    </lineage>
</organism>
<protein>
    <submittedName>
        <fullName evidence="2">Methylmalonyl-CoA mutase</fullName>
    </submittedName>
</protein>
<dbReference type="PANTHER" id="PTHR48101">
    <property type="entry name" value="METHYLMALONYL-COA MUTASE, MITOCHONDRIAL-RELATED"/>
    <property type="match status" value="1"/>
</dbReference>
<dbReference type="GO" id="GO:0031419">
    <property type="term" value="F:cobalamin binding"/>
    <property type="evidence" value="ECO:0007669"/>
    <property type="project" value="InterPro"/>
</dbReference>
<comment type="caution">
    <text evidence="2">The sequence shown here is derived from an EMBL/GenBank/DDBJ whole genome shotgun (WGS) entry which is preliminary data.</text>
</comment>
<dbReference type="InterPro" id="IPR006099">
    <property type="entry name" value="MeMalonylCoA_mutase_a/b_cat"/>
</dbReference>
<dbReference type="STRING" id="1333662.LPB303_04925"/>
<sequence length="458" mass="52767">MKTPLFDDFLKTTPAAWKNKIQVDLKGADYNDTLLWKTQEGIVVKPFYTKEDQSSLEIETPKEGFNICETIFVDDEKIANLLAIDALKRGANSLQFTANKTFNYRKLLLNIDVKTTLIYFQFSFLDDSFQLEVSKFINSEKTYFQTDIIGNLAESGNWFFNLKEDFIKLERIQKNTPNCIGISGDLYQNCGATITQQLAYTLAHANEYLNKFGSTVVEKINFSFSVGSNYFFEIAKLRAFRVLWSALIKEYDTENLEAHIFVQPSLRNKTIYDYNVNLLRTTSECMSAILGGSNTISNVSYDAIYQKSNEFGKRISRNQLLILQQESYLREAQNFAEGSYYIESITQQLAENALTLFKQIEKSGGFLKQLKNGILQKKIKESALKEENSFIEKKIILLGTNLQQNKEDKMQQKIELYPFVKQRNIKTLVPPLTRKRLSESLEKDRLHSEKSLKNLKNG</sequence>
<dbReference type="OrthoDB" id="9762378at2"/>
<dbReference type="Proteomes" id="UP000076923">
    <property type="component" value="Unassembled WGS sequence"/>
</dbReference>
<evidence type="ECO:0000313" key="2">
    <source>
        <dbReference type="EMBL" id="OAD45637.1"/>
    </source>
</evidence>
<dbReference type="EMBL" id="LVWE01000010">
    <property type="protein sequence ID" value="OAD45637.1"/>
    <property type="molecule type" value="Genomic_DNA"/>
</dbReference>
<name>A0A176TCL9_9FLAO</name>